<protein>
    <submittedName>
        <fullName evidence="2">Uncharacterized protein</fullName>
    </submittedName>
</protein>
<organism evidence="2 3">
    <name type="scientific">Candidatus Taylorbacteria bacterium RIFCSPHIGHO2_02_49_25</name>
    <dbReference type="NCBI Taxonomy" id="1802305"/>
    <lineage>
        <taxon>Bacteria</taxon>
        <taxon>Candidatus Tayloriibacteriota</taxon>
    </lineage>
</organism>
<feature type="compositionally biased region" description="Polar residues" evidence="1">
    <location>
        <begin position="153"/>
        <end position="163"/>
    </location>
</feature>
<feature type="region of interest" description="Disordered" evidence="1">
    <location>
        <begin position="139"/>
        <end position="163"/>
    </location>
</feature>
<proteinExistence type="predicted"/>
<evidence type="ECO:0000313" key="3">
    <source>
        <dbReference type="Proteomes" id="UP000176493"/>
    </source>
</evidence>
<dbReference type="EMBL" id="MHRJ01000008">
    <property type="protein sequence ID" value="OHA23380.1"/>
    <property type="molecule type" value="Genomic_DNA"/>
</dbReference>
<name>A0A1G2MHH6_9BACT</name>
<reference evidence="2 3" key="1">
    <citation type="journal article" date="2016" name="Nat. Commun.">
        <title>Thousands of microbial genomes shed light on interconnected biogeochemical processes in an aquifer system.</title>
        <authorList>
            <person name="Anantharaman K."/>
            <person name="Brown C.T."/>
            <person name="Hug L.A."/>
            <person name="Sharon I."/>
            <person name="Castelle C.J."/>
            <person name="Probst A.J."/>
            <person name="Thomas B.C."/>
            <person name="Singh A."/>
            <person name="Wilkins M.J."/>
            <person name="Karaoz U."/>
            <person name="Brodie E.L."/>
            <person name="Williams K.H."/>
            <person name="Hubbard S.S."/>
            <person name="Banfield J.F."/>
        </authorList>
    </citation>
    <scope>NUCLEOTIDE SEQUENCE [LARGE SCALE GENOMIC DNA]</scope>
</reference>
<dbReference type="Proteomes" id="UP000176493">
    <property type="component" value="Unassembled WGS sequence"/>
</dbReference>
<gene>
    <name evidence="2" type="ORF">A2W52_03105</name>
</gene>
<evidence type="ECO:0000256" key="1">
    <source>
        <dbReference type="SAM" id="MobiDB-lite"/>
    </source>
</evidence>
<accession>A0A1G2MHH6</accession>
<dbReference type="AlphaFoldDB" id="A0A1G2MHH6"/>
<comment type="caution">
    <text evidence="2">The sequence shown here is derived from an EMBL/GenBank/DDBJ whole genome shotgun (WGS) entry which is preliminary data.</text>
</comment>
<sequence length="163" mass="19186">MLNAAEINSLVARLRKEHLETTAEAAKFCDDSVEHFLDNEQWFLQELRNSGKNIAGDHFSVDLVDAIARCFDIDYETFRRFDIEIAFLLEEEWQRKHASQKDFDELFPLDFETRCELEAEDKIIRKIGIIAFLELRKKEHEEKRRQRRPSKLLGSSASPSGRR</sequence>
<evidence type="ECO:0000313" key="2">
    <source>
        <dbReference type="EMBL" id="OHA23380.1"/>
    </source>
</evidence>